<proteinExistence type="predicted"/>
<sequence>IVDKTKGKARKRVKLPQKIQDYMVNLTIDLKEAQINLGQLETVKMNLWQSFDSLKQIVRILREKKLLGKYEDWCDLMCEDCKYKKKLIQNVIKLELEGTVKGEGDEKEIVFGYNDWELFLDRVNEKPPKPKKEEKPGKQKKKKKRRVRCKVCNELVDHIRNHKCKAVKQ</sequence>
<accession>A0A0F9MTH5</accession>
<dbReference type="EMBL" id="LAZR01009451">
    <property type="protein sequence ID" value="KKM72537.1"/>
    <property type="molecule type" value="Genomic_DNA"/>
</dbReference>
<gene>
    <name evidence="2" type="ORF">LCGC14_1419620</name>
</gene>
<organism evidence="2">
    <name type="scientific">marine sediment metagenome</name>
    <dbReference type="NCBI Taxonomy" id="412755"/>
    <lineage>
        <taxon>unclassified sequences</taxon>
        <taxon>metagenomes</taxon>
        <taxon>ecological metagenomes</taxon>
    </lineage>
</organism>
<protein>
    <submittedName>
        <fullName evidence="2">Uncharacterized protein</fullName>
    </submittedName>
</protein>
<name>A0A0F9MTH5_9ZZZZ</name>
<dbReference type="AlphaFoldDB" id="A0A0F9MTH5"/>
<feature type="non-terminal residue" evidence="2">
    <location>
        <position position="1"/>
    </location>
</feature>
<feature type="compositionally biased region" description="Basic and acidic residues" evidence="1">
    <location>
        <begin position="125"/>
        <end position="137"/>
    </location>
</feature>
<comment type="caution">
    <text evidence="2">The sequence shown here is derived from an EMBL/GenBank/DDBJ whole genome shotgun (WGS) entry which is preliminary data.</text>
</comment>
<reference evidence="2" key="1">
    <citation type="journal article" date="2015" name="Nature">
        <title>Complex archaea that bridge the gap between prokaryotes and eukaryotes.</title>
        <authorList>
            <person name="Spang A."/>
            <person name="Saw J.H."/>
            <person name="Jorgensen S.L."/>
            <person name="Zaremba-Niedzwiedzka K."/>
            <person name="Martijn J."/>
            <person name="Lind A.E."/>
            <person name="van Eijk R."/>
            <person name="Schleper C."/>
            <person name="Guy L."/>
            <person name="Ettema T.J."/>
        </authorList>
    </citation>
    <scope>NUCLEOTIDE SEQUENCE</scope>
</reference>
<feature type="region of interest" description="Disordered" evidence="1">
    <location>
        <begin position="125"/>
        <end position="146"/>
    </location>
</feature>
<evidence type="ECO:0000256" key="1">
    <source>
        <dbReference type="SAM" id="MobiDB-lite"/>
    </source>
</evidence>
<evidence type="ECO:0000313" key="2">
    <source>
        <dbReference type="EMBL" id="KKM72537.1"/>
    </source>
</evidence>